<sequence length="371" mass="40720">MNGPLNPACAEVERVLIYRLGSLGDNVVALPSYHQIARAFPRAERRLLTNIPVHRKAPAASAVLGDSGLIHGYIAYPIGLRSLSSILTLRSEIRRFHPQVLVYLGSLRGFPAALRDKWFFRFCGIPKIVGVPQSRSDCKRRRISGTTYRESEAERLARGIRDLGAFDLEAPSSWDLNLTDAELHRAKETVSAMNEARFLAVSLGTKAQANDWGEANWTALLSRLAAHLPDYRLAMVGADDEADACSRASIAWQERAINLCGLLTPRESAALFRSAELFIGHDSGPMHLAAAVGVPSVAVFSARNFPGVWFPHGRQHRVIYHQTDCAGCELVTCIEQQKKCILSITVDEVFDAVLSQLSRNPAEGRIASVLG</sequence>
<dbReference type="Pfam" id="PF01075">
    <property type="entry name" value="Glyco_transf_9"/>
    <property type="match status" value="1"/>
</dbReference>
<dbReference type="RefSeq" id="WP_114208419.1">
    <property type="nucleotide sequence ID" value="NZ_CP030840.1"/>
</dbReference>
<dbReference type="Gene3D" id="3.40.50.2000">
    <property type="entry name" value="Glycogen Phosphorylase B"/>
    <property type="match status" value="2"/>
</dbReference>
<dbReference type="PANTHER" id="PTHR30160">
    <property type="entry name" value="TETRAACYLDISACCHARIDE 4'-KINASE-RELATED"/>
    <property type="match status" value="1"/>
</dbReference>
<accession>A0A2Z5G2Z2</accession>
<dbReference type="AlphaFoldDB" id="A0A2Z5G2Z2"/>
<dbReference type="GO" id="GO:0009244">
    <property type="term" value="P:lipopolysaccharide core region biosynthetic process"/>
    <property type="evidence" value="ECO:0007669"/>
    <property type="project" value="TreeGrafter"/>
</dbReference>
<evidence type="ECO:0000256" key="2">
    <source>
        <dbReference type="ARBA" id="ARBA00022679"/>
    </source>
</evidence>
<evidence type="ECO:0000256" key="1">
    <source>
        <dbReference type="ARBA" id="ARBA00022676"/>
    </source>
</evidence>
<keyword evidence="1" id="KW-0328">Glycosyltransferase</keyword>
<dbReference type="OrthoDB" id="9768048at2"/>
<name>A0A2Z5G2Z2_9BACT</name>
<evidence type="ECO:0000313" key="3">
    <source>
        <dbReference type="EMBL" id="AXC13429.1"/>
    </source>
</evidence>
<dbReference type="KEGG" id="abas:ACPOL_4152"/>
<proteinExistence type="predicted"/>
<dbReference type="EMBL" id="CP030840">
    <property type="protein sequence ID" value="AXC13429.1"/>
    <property type="molecule type" value="Genomic_DNA"/>
</dbReference>
<dbReference type="InterPro" id="IPR002201">
    <property type="entry name" value="Glyco_trans_9"/>
</dbReference>
<dbReference type="GO" id="GO:0008713">
    <property type="term" value="F:ADP-heptose-lipopolysaccharide heptosyltransferase activity"/>
    <property type="evidence" value="ECO:0007669"/>
    <property type="project" value="TreeGrafter"/>
</dbReference>
<organism evidence="3 4">
    <name type="scientific">Acidisarcina polymorpha</name>
    <dbReference type="NCBI Taxonomy" id="2211140"/>
    <lineage>
        <taxon>Bacteria</taxon>
        <taxon>Pseudomonadati</taxon>
        <taxon>Acidobacteriota</taxon>
        <taxon>Terriglobia</taxon>
        <taxon>Terriglobales</taxon>
        <taxon>Acidobacteriaceae</taxon>
        <taxon>Acidisarcina</taxon>
    </lineage>
</organism>
<dbReference type="SUPFAM" id="SSF53756">
    <property type="entry name" value="UDP-Glycosyltransferase/glycogen phosphorylase"/>
    <property type="match status" value="1"/>
</dbReference>
<reference evidence="3 4" key="1">
    <citation type="journal article" date="2018" name="Front. Microbiol.">
        <title>Hydrolytic Capabilities as a Key to Environmental Success: Chitinolytic and Cellulolytic Acidobacteria From Acidic Sub-arctic Soils and Boreal Peatlands.</title>
        <authorList>
            <person name="Belova S.E."/>
            <person name="Ravin N.V."/>
            <person name="Pankratov T.A."/>
            <person name="Rakitin A.L."/>
            <person name="Ivanova A.A."/>
            <person name="Beletsky A.V."/>
            <person name="Mardanov A.V."/>
            <person name="Sinninghe Damste J.S."/>
            <person name="Dedysh S.N."/>
        </authorList>
    </citation>
    <scope>NUCLEOTIDE SEQUENCE [LARGE SCALE GENOMIC DNA]</scope>
    <source>
        <strain evidence="3 4">SBC82</strain>
    </source>
</reference>
<evidence type="ECO:0000313" key="4">
    <source>
        <dbReference type="Proteomes" id="UP000253606"/>
    </source>
</evidence>
<dbReference type="GO" id="GO:0005829">
    <property type="term" value="C:cytosol"/>
    <property type="evidence" value="ECO:0007669"/>
    <property type="project" value="TreeGrafter"/>
</dbReference>
<dbReference type="CDD" id="cd03789">
    <property type="entry name" value="GT9_LPS_heptosyltransferase"/>
    <property type="match status" value="1"/>
</dbReference>
<keyword evidence="4" id="KW-1185">Reference proteome</keyword>
<protein>
    <submittedName>
        <fullName evidence="3">ADP-heptose--lipooligosaccharide heptosyltransferase II</fullName>
    </submittedName>
</protein>
<dbReference type="Proteomes" id="UP000253606">
    <property type="component" value="Chromosome"/>
</dbReference>
<dbReference type="InterPro" id="IPR051199">
    <property type="entry name" value="LPS_LOS_Heptosyltrfase"/>
</dbReference>
<keyword evidence="2 3" id="KW-0808">Transferase</keyword>
<gene>
    <name evidence="3" type="ORF">ACPOL_4152</name>
</gene>